<dbReference type="OMA" id="GRIVCPI"/>
<dbReference type="OrthoDB" id="2997340at2759"/>
<accession>A0A0D2N1W0</accession>
<proteinExistence type="predicted"/>
<dbReference type="EMBL" id="KN817775">
    <property type="protein sequence ID" value="KJA13174.1"/>
    <property type="molecule type" value="Genomic_DNA"/>
</dbReference>
<protein>
    <recommendedName>
        <fullName evidence="3">CCHC-type domain-containing protein</fullName>
    </recommendedName>
</protein>
<evidence type="ECO:0008006" key="3">
    <source>
        <dbReference type="Google" id="ProtNLM"/>
    </source>
</evidence>
<gene>
    <name evidence="1" type="ORF">HYPSUDRAFT_1080590</name>
</gene>
<dbReference type="AlphaFoldDB" id="A0A0D2N1W0"/>
<evidence type="ECO:0000313" key="1">
    <source>
        <dbReference type="EMBL" id="KJA13174.1"/>
    </source>
</evidence>
<dbReference type="Proteomes" id="UP000054270">
    <property type="component" value="Unassembled WGS sequence"/>
</dbReference>
<name>A0A0D2N1W0_HYPSF</name>
<reference evidence="2" key="1">
    <citation type="submission" date="2014-04" db="EMBL/GenBank/DDBJ databases">
        <title>Evolutionary Origins and Diversification of the Mycorrhizal Mutualists.</title>
        <authorList>
            <consortium name="DOE Joint Genome Institute"/>
            <consortium name="Mycorrhizal Genomics Consortium"/>
            <person name="Kohler A."/>
            <person name="Kuo A."/>
            <person name="Nagy L.G."/>
            <person name="Floudas D."/>
            <person name="Copeland A."/>
            <person name="Barry K.W."/>
            <person name="Cichocki N."/>
            <person name="Veneault-Fourrey C."/>
            <person name="LaButti K."/>
            <person name="Lindquist E.A."/>
            <person name="Lipzen A."/>
            <person name="Lundell T."/>
            <person name="Morin E."/>
            <person name="Murat C."/>
            <person name="Riley R."/>
            <person name="Ohm R."/>
            <person name="Sun H."/>
            <person name="Tunlid A."/>
            <person name="Henrissat B."/>
            <person name="Grigoriev I.V."/>
            <person name="Hibbett D.S."/>
            <person name="Martin F."/>
        </authorList>
    </citation>
    <scope>NUCLEOTIDE SEQUENCE [LARGE SCALE GENOMIC DNA]</scope>
    <source>
        <strain evidence="2">FD-334 SS-4</strain>
    </source>
</reference>
<organism evidence="1 2">
    <name type="scientific">Hypholoma sublateritium (strain FD-334 SS-4)</name>
    <dbReference type="NCBI Taxonomy" id="945553"/>
    <lineage>
        <taxon>Eukaryota</taxon>
        <taxon>Fungi</taxon>
        <taxon>Dikarya</taxon>
        <taxon>Basidiomycota</taxon>
        <taxon>Agaricomycotina</taxon>
        <taxon>Agaricomycetes</taxon>
        <taxon>Agaricomycetidae</taxon>
        <taxon>Agaricales</taxon>
        <taxon>Agaricineae</taxon>
        <taxon>Strophariaceae</taxon>
        <taxon>Hypholoma</taxon>
    </lineage>
</organism>
<keyword evidence="2" id="KW-1185">Reference proteome</keyword>
<evidence type="ECO:0000313" key="2">
    <source>
        <dbReference type="Proteomes" id="UP000054270"/>
    </source>
</evidence>
<dbReference type="STRING" id="945553.A0A0D2N1W0"/>
<sequence length="196" mass="21693">MTPEDYFQECSESLLAPDITGALQEKMRPKRDSPASSNCTVFFDIWDSQTGTRSKHLIGKTVMIKGRACRILAAPRRVGVPFCTNCCRWGHPSKGCRGRIVCPICAGPHEKDLHRLMCRGCKGNLKGNPPMPPTPPGTACPHNPRCVNCKGAHEATNGKCPFWKHCRDRAWIDAKYLEARNSPSPRPRCSNNPPVA</sequence>